<gene>
    <name evidence="5" type="ORF">COY37_02260</name>
</gene>
<dbReference type="InterPro" id="IPR011146">
    <property type="entry name" value="HIT-like"/>
</dbReference>
<dbReference type="PRINTS" id="PR00332">
    <property type="entry name" value="HISTRIAD"/>
</dbReference>
<sequence length="116" mass="12724">MNKDIFCKIAAGEIPADIVYEDDYVVAFRDIQPQSPVHVIIIPRKHIAKLTDTTQADAELLGRILLAADNVARITGIAQTGFRLIANTGPDAGQEVDHVHFHVMGGEHIGPMRCLR</sequence>
<evidence type="ECO:0000256" key="1">
    <source>
        <dbReference type="PIRSR" id="PIRSR601310-1"/>
    </source>
</evidence>
<dbReference type="AlphaFoldDB" id="A0A2M7T9N9"/>
<evidence type="ECO:0000256" key="2">
    <source>
        <dbReference type="PIRSR" id="PIRSR601310-3"/>
    </source>
</evidence>
<evidence type="ECO:0000256" key="3">
    <source>
        <dbReference type="PROSITE-ProRule" id="PRU00464"/>
    </source>
</evidence>
<organism evidence="5 6">
    <name type="scientific">Candidatus Aquicultor secundus</name>
    <dbReference type="NCBI Taxonomy" id="1973895"/>
    <lineage>
        <taxon>Bacteria</taxon>
        <taxon>Bacillati</taxon>
        <taxon>Actinomycetota</taxon>
        <taxon>Candidatus Aquicultoria</taxon>
        <taxon>Candidatus Aquicultorales</taxon>
        <taxon>Candidatus Aquicultoraceae</taxon>
        <taxon>Candidatus Aquicultor</taxon>
    </lineage>
</organism>
<dbReference type="SUPFAM" id="SSF54197">
    <property type="entry name" value="HIT-like"/>
    <property type="match status" value="1"/>
</dbReference>
<dbReference type="EMBL" id="PFNG01000059">
    <property type="protein sequence ID" value="PIZ41400.1"/>
    <property type="molecule type" value="Genomic_DNA"/>
</dbReference>
<dbReference type="Gene3D" id="3.30.428.10">
    <property type="entry name" value="HIT-like"/>
    <property type="match status" value="1"/>
</dbReference>
<reference evidence="6" key="1">
    <citation type="submission" date="2017-09" db="EMBL/GenBank/DDBJ databases">
        <title>Depth-based differentiation of microbial function through sediment-hosted aquifers and enrichment of novel symbionts in the deep terrestrial subsurface.</title>
        <authorList>
            <person name="Probst A.J."/>
            <person name="Ladd B."/>
            <person name="Jarett J.K."/>
            <person name="Geller-Mcgrath D.E."/>
            <person name="Sieber C.M.K."/>
            <person name="Emerson J.B."/>
            <person name="Anantharaman K."/>
            <person name="Thomas B.C."/>
            <person name="Malmstrom R."/>
            <person name="Stieglmeier M."/>
            <person name="Klingl A."/>
            <person name="Woyke T."/>
            <person name="Ryan C.M."/>
            <person name="Banfield J.F."/>
        </authorList>
    </citation>
    <scope>NUCLEOTIDE SEQUENCE [LARGE SCALE GENOMIC DNA]</scope>
</reference>
<dbReference type="CDD" id="cd01276">
    <property type="entry name" value="PKCI_related"/>
    <property type="match status" value="1"/>
</dbReference>
<evidence type="ECO:0000313" key="5">
    <source>
        <dbReference type="EMBL" id="PIZ41400.1"/>
    </source>
</evidence>
<feature type="short sequence motif" description="Histidine triad motif" evidence="2 3">
    <location>
        <begin position="98"/>
        <end position="102"/>
    </location>
</feature>
<feature type="domain" description="HIT" evidence="4">
    <location>
        <begin position="5"/>
        <end position="114"/>
    </location>
</feature>
<dbReference type="GO" id="GO:0003824">
    <property type="term" value="F:catalytic activity"/>
    <property type="evidence" value="ECO:0007669"/>
    <property type="project" value="InterPro"/>
</dbReference>
<evidence type="ECO:0000259" key="4">
    <source>
        <dbReference type="PROSITE" id="PS51084"/>
    </source>
</evidence>
<dbReference type="Proteomes" id="UP000230956">
    <property type="component" value="Unassembled WGS sequence"/>
</dbReference>
<dbReference type="PROSITE" id="PS00892">
    <property type="entry name" value="HIT_1"/>
    <property type="match status" value="1"/>
</dbReference>
<protein>
    <submittedName>
        <fullName evidence="5">Histidine triad nucleotide-binding protein</fullName>
    </submittedName>
</protein>
<dbReference type="PROSITE" id="PS51084">
    <property type="entry name" value="HIT_2"/>
    <property type="match status" value="1"/>
</dbReference>
<dbReference type="InterPro" id="IPR019808">
    <property type="entry name" value="Histidine_triad_CS"/>
</dbReference>
<name>A0A2M7T9N9_9ACTN</name>
<dbReference type="PANTHER" id="PTHR23089">
    <property type="entry name" value="HISTIDINE TRIAD HIT PROTEIN"/>
    <property type="match status" value="1"/>
</dbReference>
<dbReference type="InterPro" id="IPR001310">
    <property type="entry name" value="Histidine_triad_HIT"/>
</dbReference>
<feature type="active site" description="Tele-AMP-histidine intermediate" evidence="1">
    <location>
        <position position="100"/>
    </location>
</feature>
<proteinExistence type="predicted"/>
<dbReference type="InterPro" id="IPR036265">
    <property type="entry name" value="HIT-like_sf"/>
</dbReference>
<dbReference type="Pfam" id="PF01230">
    <property type="entry name" value="HIT"/>
    <property type="match status" value="1"/>
</dbReference>
<dbReference type="RefSeq" id="WP_286678186.1">
    <property type="nucleotide sequence ID" value="NZ_MNXI01000066.1"/>
</dbReference>
<evidence type="ECO:0000313" key="6">
    <source>
        <dbReference type="Proteomes" id="UP000230956"/>
    </source>
</evidence>
<accession>A0A2M7T9N9</accession>
<comment type="caution">
    <text evidence="5">The sequence shown here is derived from an EMBL/GenBank/DDBJ whole genome shotgun (WGS) entry which is preliminary data.</text>
</comment>